<sequence>MFNNNNNIFNTDLPPSSTFFNSCGTSTKGGNILLSGITSTSNSCCNSSSSYFPSSSFPSSFTNLKTQNKRQNLLNDESEIERKPTINNAEASTIKLESTSTPLPINNSYNTSVASFAAAASSLYQQQQTIAAYQQQPYLLANNFMLPNSSNWCSSIVEQQQMANFGTSPTQLPPHDPNILNNNYNSTSLMNVNNTYCSPNNYFYQPTFPQLYSASMMPRYGFFPSLNGGFSEVEQQQPFTSPQFLNSIKKEKEQPEKQKNKVEQPVFKIILKKFFFHLKTKLGKKSRLNNQATTSSIKNNFASEKIGEERVVGQNVILPEGVEKKKKRKRRVLFSKAQTLILESRFAIKKYLTAQEREQLAREIQLQPTQVKIWFQNHRYKTKKGPEEGDNKLNMMNILNIQQQQTNIPTDPIDPINANSSTYQLRRYGNYSENEERIERNNEEILNIGMNFNNYFNEWGNDGN</sequence>
<organism evidence="1 2">
    <name type="scientific">Meloidogyne enterolobii</name>
    <name type="common">Root-knot nematode worm</name>
    <name type="synonym">Meloidogyne mayaguensis</name>
    <dbReference type="NCBI Taxonomy" id="390850"/>
    <lineage>
        <taxon>Eukaryota</taxon>
        <taxon>Metazoa</taxon>
        <taxon>Ecdysozoa</taxon>
        <taxon>Nematoda</taxon>
        <taxon>Chromadorea</taxon>
        <taxon>Rhabditida</taxon>
        <taxon>Tylenchina</taxon>
        <taxon>Tylenchomorpha</taxon>
        <taxon>Tylenchoidea</taxon>
        <taxon>Meloidogynidae</taxon>
        <taxon>Meloidogyninae</taxon>
        <taxon>Meloidogyne</taxon>
    </lineage>
</organism>
<reference evidence="1" key="1">
    <citation type="submission" date="2023-11" db="EMBL/GenBank/DDBJ databases">
        <authorList>
            <person name="Poullet M."/>
        </authorList>
    </citation>
    <scope>NUCLEOTIDE SEQUENCE</scope>
    <source>
        <strain evidence="1">E1834</strain>
    </source>
</reference>
<proteinExistence type="predicted"/>
<name>A0ACB1ACF3_MELEN</name>
<protein>
    <submittedName>
        <fullName evidence="1">Uncharacterized protein</fullName>
    </submittedName>
</protein>
<accession>A0ACB1ACF3</accession>
<comment type="caution">
    <text evidence="1">The sequence shown here is derived from an EMBL/GenBank/DDBJ whole genome shotgun (WGS) entry which is preliminary data.</text>
</comment>
<dbReference type="Proteomes" id="UP001497535">
    <property type="component" value="Unassembled WGS sequence"/>
</dbReference>
<dbReference type="EMBL" id="CAVMJV010000070">
    <property type="protein sequence ID" value="CAK5088237.1"/>
    <property type="molecule type" value="Genomic_DNA"/>
</dbReference>
<keyword evidence="2" id="KW-1185">Reference proteome</keyword>
<evidence type="ECO:0000313" key="1">
    <source>
        <dbReference type="EMBL" id="CAK5088237.1"/>
    </source>
</evidence>
<evidence type="ECO:0000313" key="2">
    <source>
        <dbReference type="Proteomes" id="UP001497535"/>
    </source>
</evidence>
<gene>
    <name evidence="1" type="ORF">MENTE1834_LOCUS35876</name>
</gene>